<dbReference type="PROSITE" id="PS50893">
    <property type="entry name" value="ABC_TRANSPORTER_2"/>
    <property type="match status" value="1"/>
</dbReference>
<dbReference type="Pfam" id="PF00005">
    <property type="entry name" value="ABC_tran"/>
    <property type="match status" value="1"/>
</dbReference>
<evidence type="ECO:0000256" key="2">
    <source>
        <dbReference type="ARBA" id="ARBA00022448"/>
    </source>
</evidence>
<dbReference type="RefSeq" id="WP_318649012.1">
    <property type="nucleotide sequence ID" value="NZ_CP137852.1"/>
</dbReference>
<name>A0ABZ0PI28_9PROT</name>
<proteinExistence type="inferred from homology"/>
<reference evidence="6 7" key="1">
    <citation type="submission" date="2023-11" db="EMBL/GenBank/DDBJ databases">
        <title>Arctic aerobic anoxygenic photoheterotroph Sediminicoccus rosea KRV36 adapts its photosynthesis to long days of polar summer.</title>
        <authorList>
            <person name="Tomasch J."/>
            <person name="Kopejtka K."/>
            <person name="Bily T."/>
            <person name="Gardiner A.T."/>
            <person name="Gardian Z."/>
            <person name="Shivaramu S."/>
            <person name="Koblizek M."/>
            <person name="Engelhardt F."/>
            <person name="Kaftan D."/>
        </authorList>
    </citation>
    <scope>NUCLEOTIDE SEQUENCE [LARGE SCALE GENOMIC DNA]</scope>
    <source>
        <strain evidence="6 7">R-30</strain>
    </source>
</reference>
<accession>A0ABZ0PI28</accession>
<evidence type="ECO:0000256" key="4">
    <source>
        <dbReference type="ARBA" id="ARBA00022840"/>
    </source>
</evidence>
<dbReference type="PANTHER" id="PTHR46743:SF2">
    <property type="entry name" value="TEICHOIC ACIDS EXPORT ATP-BINDING PROTEIN TAGH"/>
    <property type="match status" value="1"/>
</dbReference>
<dbReference type="Gene3D" id="3.40.50.300">
    <property type="entry name" value="P-loop containing nucleotide triphosphate hydrolases"/>
    <property type="match status" value="1"/>
</dbReference>
<keyword evidence="2" id="KW-0813">Transport</keyword>
<evidence type="ECO:0000313" key="7">
    <source>
        <dbReference type="Proteomes" id="UP001305521"/>
    </source>
</evidence>
<dbReference type="GO" id="GO:0005524">
    <property type="term" value="F:ATP binding"/>
    <property type="evidence" value="ECO:0007669"/>
    <property type="project" value="UniProtKB-KW"/>
</dbReference>
<protein>
    <submittedName>
        <fullName evidence="6">ABC transporter ATP-binding protein</fullName>
    </submittedName>
</protein>
<dbReference type="InterPro" id="IPR003593">
    <property type="entry name" value="AAA+_ATPase"/>
</dbReference>
<dbReference type="PANTHER" id="PTHR46743">
    <property type="entry name" value="TEICHOIC ACIDS EXPORT ATP-BINDING PROTEIN TAGH"/>
    <property type="match status" value="1"/>
</dbReference>
<comment type="similarity">
    <text evidence="1">Belongs to the ABC transporter superfamily.</text>
</comment>
<dbReference type="InterPro" id="IPR015860">
    <property type="entry name" value="ABC_transpr_TagH-like"/>
</dbReference>
<dbReference type="SMART" id="SM00382">
    <property type="entry name" value="AAA"/>
    <property type="match status" value="1"/>
</dbReference>
<evidence type="ECO:0000256" key="3">
    <source>
        <dbReference type="ARBA" id="ARBA00022741"/>
    </source>
</evidence>
<dbReference type="CDD" id="cd03220">
    <property type="entry name" value="ABC_KpsT_Wzt"/>
    <property type="match status" value="1"/>
</dbReference>
<evidence type="ECO:0000259" key="5">
    <source>
        <dbReference type="PROSITE" id="PS50893"/>
    </source>
</evidence>
<keyword evidence="4 6" id="KW-0067">ATP-binding</keyword>
<dbReference type="InterPro" id="IPR027417">
    <property type="entry name" value="P-loop_NTPase"/>
</dbReference>
<dbReference type="InterPro" id="IPR050683">
    <property type="entry name" value="Bact_Polysacc_Export_ATP-bd"/>
</dbReference>
<gene>
    <name evidence="6" type="ORF">R9Z33_23520</name>
</gene>
<keyword evidence="3" id="KW-0547">Nucleotide-binding</keyword>
<feature type="domain" description="ABC transporter" evidence="5">
    <location>
        <begin position="2"/>
        <end position="215"/>
    </location>
</feature>
<dbReference type="SUPFAM" id="SSF52540">
    <property type="entry name" value="P-loop containing nucleoside triphosphate hydrolases"/>
    <property type="match status" value="1"/>
</dbReference>
<dbReference type="Proteomes" id="UP001305521">
    <property type="component" value="Chromosome"/>
</dbReference>
<dbReference type="InterPro" id="IPR003439">
    <property type="entry name" value="ABC_transporter-like_ATP-bd"/>
</dbReference>
<organism evidence="6 7">
    <name type="scientific">Sediminicoccus rosea</name>
    <dbReference type="NCBI Taxonomy" id="1225128"/>
    <lineage>
        <taxon>Bacteria</taxon>
        <taxon>Pseudomonadati</taxon>
        <taxon>Pseudomonadota</taxon>
        <taxon>Alphaproteobacteria</taxon>
        <taxon>Acetobacterales</taxon>
        <taxon>Roseomonadaceae</taxon>
        <taxon>Sediminicoccus</taxon>
    </lineage>
</organism>
<evidence type="ECO:0000313" key="6">
    <source>
        <dbReference type="EMBL" id="WPB85047.1"/>
    </source>
</evidence>
<sequence>MLQLEGVCKSFTKNGVTREVLSGIDATFLPGDAVGILGRNGAGKSTLMKILAGVEHPTRGKVRRRMSVSWPMGYDAAVHGALTGADNARFIARLYDRPIGWVESFVQEFSEIGEEFHKPVKTYSDGMKARLIFALSMAVDFDCYLIDEVIAAGDARFAERCRQALLARRGRSALILVSHQTNTVRQLCSHAAILHEGRLTFHEDLDQAFAEYEQL</sequence>
<dbReference type="EMBL" id="CP137852">
    <property type="protein sequence ID" value="WPB85047.1"/>
    <property type="molecule type" value="Genomic_DNA"/>
</dbReference>
<evidence type="ECO:0000256" key="1">
    <source>
        <dbReference type="ARBA" id="ARBA00005417"/>
    </source>
</evidence>
<keyword evidence="7" id="KW-1185">Reference proteome</keyword>